<sequence length="102" mass="11945">MDKEKVLSRFKSSVLQIDQDAIIILYGSRARGDNRIDSDWDFLILTNLPENKKTKSLFRDKIFDAELELEEPISTIIHNKSTWTEYEITPLYQNILNEGIKI</sequence>
<dbReference type="InterPro" id="IPR052548">
    <property type="entry name" value="Type_VII_TA_antitoxin"/>
</dbReference>
<accession>X1RKV8</accession>
<dbReference type="InterPro" id="IPR043519">
    <property type="entry name" value="NT_sf"/>
</dbReference>
<evidence type="ECO:0000259" key="1">
    <source>
        <dbReference type="Pfam" id="PF01909"/>
    </source>
</evidence>
<dbReference type="GO" id="GO:0016779">
    <property type="term" value="F:nucleotidyltransferase activity"/>
    <property type="evidence" value="ECO:0007669"/>
    <property type="project" value="InterPro"/>
</dbReference>
<dbReference type="SUPFAM" id="SSF81301">
    <property type="entry name" value="Nucleotidyltransferase"/>
    <property type="match status" value="1"/>
</dbReference>
<dbReference type="PANTHER" id="PTHR33933:SF1">
    <property type="entry name" value="PROTEIN ADENYLYLTRANSFERASE MNTA-RELATED"/>
    <property type="match status" value="1"/>
</dbReference>
<dbReference type="CDD" id="cd05403">
    <property type="entry name" value="NT_KNTase_like"/>
    <property type="match status" value="1"/>
</dbReference>
<dbReference type="EMBL" id="BARW01012177">
    <property type="protein sequence ID" value="GAI81268.1"/>
    <property type="molecule type" value="Genomic_DNA"/>
</dbReference>
<dbReference type="InterPro" id="IPR002934">
    <property type="entry name" value="Polymerase_NTP_transf_dom"/>
</dbReference>
<evidence type="ECO:0000313" key="2">
    <source>
        <dbReference type="EMBL" id="GAI81268.1"/>
    </source>
</evidence>
<comment type="caution">
    <text evidence="2">The sequence shown here is derived from an EMBL/GenBank/DDBJ whole genome shotgun (WGS) entry which is preliminary data.</text>
</comment>
<organism evidence="2">
    <name type="scientific">marine sediment metagenome</name>
    <dbReference type="NCBI Taxonomy" id="412755"/>
    <lineage>
        <taxon>unclassified sequences</taxon>
        <taxon>metagenomes</taxon>
        <taxon>ecological metagenomes</taxon>
    </lineage>
</organism>
<dbReference type="PANTHER" id="PTHR33933">
    <property type="entry name" value="NUCLEOTIDYLTRANSFERASE"/>
    <property type="match status" value="1"/>
</dbReference>
<protein>
    <recommendedName>
        <fullName evidence="1">Polymerase nucleotidyl transferase domain-containing protein</fullName>
    </recommendedName>
</protein>
<reference evidence="2" key="1">
    <citation type="journal article" date="2014" name="Front. Microbiol.">
        <title>High frequency of phylogenetically diverse reductive dehalogenase-homologous genes in deep subseafloor sedimentary metagenomes.</title>
        <authorList>
            <person name="Kawai M."/>
            <person name="Futagami T."/>
            <person name="Toyoda A."/>
            <person name="Takaki Y."/>
            <person name="Nishi S."/>
            <person name="Hori S."/>
            <person name="Arai W."/>
            <person name="Tsubouchi T."/>
            <person name="Morono Y."/>
            <person name="Uchiyama I."/>
            <person name="Ito T."/>
            <person name="Fujiyama A."/>
            <person name="Inagaki F."/>
            <person name="Takami H."/>
        </authorList>
    </citation>
    <scope>NUCLEOTIDE SEQUENCE</scope>
    <source>
        <strain evidence="2">Expedition CK06-06</strain>
    </source>
</reference>
<name>X1RKV8_9ZZZZ</name>
<dbReference type="AlphaFoldDB" id="X1RKV8"/>
<gene>
    <name evidence="2" type="ORF">S12H4_23082</name>
</gene>
<proteinExistence type="predicted"/>
<feature type="domain" description="Polymerase nucleotidyl transferase" evidence="1">
    <location>
        <begin position="7"/>
        <end position="101"/>
    </location>
</feature>
<dbReference type="Gene3D" id="3.30.460.10">
    <property type="entry name" value="Beta Polymerase, domain 2"/>
    <property type="match status" value="1"/>
</dbReference>
<dbReference type="Pfam" id="PF01909">
    <property type="entry name" value="NTP_transf_2"/>
    <property type="match status" value="1"/>
</dbReference>